<dbReference type="RefSeq" id="XP_009531332.1">
    <property type="nucleotide sequence ID" value="XM_009533037.1"/>
</dbReference>
<evidence type="ECO:0000256" key="2">
    <source>
        <dbReference type="SAM" id="MobiDB-lite"/>
    </source>
</evidence>
<evidence type="ECO:0000313" key="4">
    <source>
        <dbReference type="Proteomes" id="UP000002640"/>
    </source>
</evidence>
<sequence>MEFRGAGQFPSLTPRISELYGASGGVFRVGEADAYAQDLDELEREERALENMVQALVNRPAAVPIGVKFHREGAGAMLQQPVATGADSSRAGEVAVDPDMRFMQANSSEEEEVEDEDEEDLDEDEMMMDEDDEEEETTGRATIVRGEGPPQRYDSFEREESDEEPMDVEPQFDEELPPPSDWQ</sequence>
<dbReference type="Proteomes" id="UP000002640">
    <property type="component" value="Unassembled WGS sequence"/>
</dbReference>
<dbReference type="EMBL" id="JH159156">
    <property type="protein sequence ID" value="EGZ13903.1"/>
    <property type="molecule type" value="Genomic_DNA"/>
</dbReference>
<feature type="compositionally biased region" description="Acidic residues" evidence="2">
    <location>
        <begin position="157"/>
        <end position="176"/>
    </location>
</feature>
<accession>G4ZQV5</accession>
<evidence type="ECO:0000313" key="3">
    <source>
        <dbReference type="EMBL" id="EGZ13903.1"/>
    </source>
</evidence>
<dbReference type="KEGG" id="psoj:PHYSODRAFT_335609"/>
<name>G4ZQV5_PHYSP</name>
<proteinExistence type="predicted"/>
<evidence type="ECO:0000256" key="1">
    <source>
        <dbReference type="SAM" id="Coils"/>
    </source>
</evidence>
<feature type="compositionally biased region" description="Acidic residues" evidence="2">
    <location>
        <begin position="108"/>
        <end position="136"/>
    </location>
</feature>
<gene>
    <name evidence="3" type="ORF">PHYSODRAFT_335609</name>
</gene>
<keyword evidence="4" id="KW-1185">Reference proteome</keyword>
<protein>
    <submittedName>
        <fullName evidence="3">Uncharacterized protein</fullName>
    </submittedName>
</protein>
<dbReference type="OMA" id="GMATIVR"/>
<keyword evidence="1" id="KW-0175">Coiled coil</keyword>
<feature type="coiled-coil region" evidence="1">
    <location>
        <begin position="32"/>
        <end position="59"/>
    </location>
</feature>
<dbReference type="InParanoid" id="G4ZQV5"/>
<dbReference type="GeneID" id="20647052"/>
<feature type="region of interest" description="Disordered" evidence="2">
    <location>
        <begin position="79"/>
        <end position="183"/>
    </location>
</feature>
<dbReference type="AlphaFoldDB" id="G4ZQV5"/>
<organism evidence="3 4">
    <name type="scientific">Phytophthora sojae (strain P6497)</name>
    <name type="common">Soybean stem and root rot agent</name>
    <name type="synonym">Phytophthora megasperma f. sp. glycines</name>
    <dbReference type="NCBI Taxonomy" id="1094619"/>
    <lineage>
        <taxon>Eukaryota</taxon>
        <taxon>Sar</taxon>
        <taxon>Stramenopiles</taxon>
        <taxon>Oomycota</taxon>
        <taxon>Peronosporomycetes</taxon>
        <taxon>Peronosporales</taxon>
        <taxon>Peronosporaceae</taxon>
        <taxon>Phytophthora</taxon>
    </lineage>
</organism>
<reference evidence="3 4" key="1">
    <citation type="journal article" date="2006" name="Science">
        <title>Phytophthora genome sequences uncover evolutionary origins and mechanisms of pathogenesis.</title>
        <authorList>
            <person name="Tyler B.M."/>
            <person name="Tripathy S."/>
            <person name="Zhang X."/>
            <person name="Dehal P."/>
            <person name="Jiang R.H."/>
            <person name="Aerts A."/>
            <person name="Arredondo F.D."/>
            <person name="Baxter L."/>
            <person name="Bensasson D."/>
            <person name="Beynon J.L."/>
            <person name="Chapman J."/>
            <person name="Damasceno C.M."/>
            <person name="Dorrance A.E."/>
            <person name="Dou D."/>
            <person name="Dickerman A.W."/>
            <person name="Dubchak I.L."/>
            <person name="Garbelotto M."/>
            <person name="Gijzen M."/>
            <person name="Gordon S.G."/>
            <person name="Govers F."/>
            <person name="Grunwald N.J."/>
            <person name="Huang W."/>
            <person name="Ivors K.L."/>
            <person name="Jones R.W."/>
            <person name="Kamoun S."/>
            <person name="Krampis K."/>
            <person name="Lamour K.H."/>
            <person name="Lee M.K."/>
            <person name="McDonald W.H."/>
            <person name="Medina M."/>
            <person name="Meijer H.J."/>
            <person name="Nordberg E.K."/>
            <person name="Maclean D.J."/>
            <person name="Ospina-Giraldo M.D."/>
            <person name="Morris P.F."/>
            <person name="Phuntumart V."/>
            <person name="Putnam N.H."/>
            <person name="Rash S."/>
            <person name="Rose J.K."/>
            <person name="Sakihama Y."/>
            <person name="Salamov A.A."/>
            <person name="Savidor A."/>
            <person name="Scheuring C.F."/>
            <person name="Smith B.M."/>
            <person name="Sobral B.W."/>
            <person name="Terry A."/>
            <person name="Torto-Alalibo T.A."/>
            <person name="Win J."/>
            <person name="Xu Z."/>
            <person name="Zhang H."/>
            <person name="Grigoriev I.V."/>
            <person name="Rokhsar D.S."/>
            <person name="Boore J.L."/>
        </authorList>
    </citation>
    <scope>NUCLEOTIDE SEQUENCE [LARGE SCALE GENOMIC DNA]</scope>
    <source>
        <strain evidence="3 4">P6497</strain>
    </source>
</reference>